<name>A0A8H5BP21_9AGAR</name>
<organism evidence="2 3">
    <name type="scientific">Psilocybe cf. subviscida</name>
    <dbReference type="NCBI Taxonomy" id="2480587"/>
    <lineage>
        <taxon>Eukaryota</taxon>
        <taxon>Fungi</taxon>
        <taxon>Dikarya</taxon>
        <taxon>Basidiomycota</taxon>
        <taxon>Agaricomycotina</taxon>
        <taxon>Agaricomycetes</taxon>
        <taxon>Agaricomycetidae</taxon>
        <taxon>Agaricales</taxon>
        <taxon>Agaricineae</taxon>
        <taxon>Strophariaceae</taxon>
        <taxon>Psilocybe</taxon>
    </lineage>
</organism>
<evidence type="ECO:0000313" key="2">
    <source>
        <dbReference type="EMBL" id="KAF5326718.1"/>
    </source>
</evidence>
<feature type="region of interest" description="Disordered" evidence="1">
    <location>
        <begin position="196"/>
        <end position="216"/>
    </location>
</feature>
<gene>
    <name evidence="2" type="ORF">D9619_004069</name>
</gene>
<sequence length="276" mass="30294">MSNAHVAFWIVQLQHRLTPTAEACSNVDSSFPHQQCFHQLGPVADGEPYDAPDLPSSSPALPAVTCFAPLVTSPYLDPHRLGFLHCSMRPDSSLEFPSAHAAHEGDSDEDRVDEVGLHLDMDCLHAYANLIVSTEMTQPGEKDLSEKDLRDIAQITTLETEVGKIRGLSNYRARHASACRSSIENNAVTIAEEHCEDREETTRTATVAGPGNHHGDARRLTITASQEVVGTGVPRSRNLLTRSLVEEDDTEGEDDADEDVIETITKRKRMLPVAHK</sequence>
<accession>A0A8H5BP21</accession>
<dbReference type="EMBL" id="JAACJJ010000014">
    <property type="protein sequence ID" value="KAF5326718.1"/>
    <property type="molecule type" value="Genomic_DNA"/>
</dbReference>
<reference evidence="2 3" key="1">
    <citation type="journal article" date="2020" name="ISME J.">
        <title>Uncovering the hidden diversity of litter-decomposition mechanisms in mushroom-forming fungi.</title>
        <authorList>
            <person name="Floudas D."/>
            <person name="Bentzer J."/>
            <person name="Ahren D."/>
            <person name="Johansson T."/>
            <person name="Persson P."/>
            <person name="Tunlid A."/>
        </authorList>
    </citation>
    <scope>NUCLEOTIDE SEQUENCE [LARGE SCALE GENOMIC DNA]</scope>
    <source>
        <strain evidence="2 3">CBS 101986</strain>
    </source>
</reference>
<dbReference type="Proteomes" id="UP000567179">
    <property type="component" value="Unassembled WGS sequence"/>
</dbReference>
<protein>
    <submittedName>
        <fullName evidence="2">Uncharacterized protein</fullName>
    </submittedName>
</protein>
<comment type="caution">
    <text evidence="2">The sequence shown here is derived from an EMBL/GenBank/DDBJ whole genome shotgun (WGS) entry which is preliminary data.</text>
</comment>
<evidence type="ECO:0000313" key="3">
    <source>
        <dbReference type="Proteomes" id="UP000567179"/>
    </source>
</evidence>
<evidence type="ECO:0000256" key="1">
    <source>
        <dbReference type="SAM" id="MobiDB-lite"/>
    </source>
</evidence>
<keyword evidence="3" id="KW-1185">Reference proteome</keyword>
<dbReference type="AlphaFoldDB" id="A0A8H5BP21"/>
<proteinExistence type="predicted"/>